<feature type="compositionally biased region" description="Low complexity" evidence="1">
    <location>
        <begin position="59"/>
        <end position="68"/>
    </location>
</feature>
<organism evidence="2 3">
    <name type="scientific">Castilleja foliolosa</name>
    <dbReference type="NCBI Taxonomy" id="1961234"/>
    <lineage>
        <taxon>Eukaryota</taxon>
        <taxon>Viridiplantae</taxon>
        <taxon>Streptophyta</taxon>
        <taxon>Embryophyta</taxon>
        <taxon>Tracheophyta</taxon>
        <taxon>Spermatophyta</taxon>
        <taxon>Magnoliopsida</taxon>
        <taxon>eudicotyledons</taxon>
        <taxon>Gunneridae</taxon>
        <taxon>Pentapetalae</taxon>
        <taxon>asterids</taxon>
        <taxon>lamiids</taxon>
        <taxon>Lamiales</taxon>
        <taxon>Orobanchaceae</taxon>
        <taxon>Pedicularideae</taxon>
        <taxon>Castillejinae</taxon>
        <taxon>Castilleja</taxon>
    </lineage>
</organism>
<dbReference type="AlphaFoldDB" id="A0ABD3BMW4"/>
<evidence type="ECO:0000313" key="2">
    <source>
        <dbReference type="EMBL" id="KAL3618614.1"/>
    </source>
</evidence>
<sequence length="264" mass="29706">MELHPTPYPVRSQYMNPKSTRKLDEAPKKNKKVGPPLRSEKRVFGTARNPNIPLKRSTAKPAKAKSSSCLTEKSAKPSQPTRSPTVTETKSSSGEKKNPERPKKKKSVCFQESERNGNAVEPRTPAKSPAGQTKLRLSVTPYRSAERCSKCRFDKLETSSYWLCQIKLAETVGKHSVSAAFFRLAFDCEAEPIRNIRVELKKYVGRHEYLNGEEKWKKLLISYGLVSGREVKAAVEVENGSADNQEDKDLLREITEVIENLNVS</sequence>
<dbReference type="Proteomes" id="UP001632038">
    <property type="component" value="Unassembled WGS sequence"/>
</dbReference>
<evidence type="ECO:0000313" key="3">
    <source>
        <dbReference type="Proteomes" id="UP001632038"/>
    </source>
</evidence>
<proteinExistence type="predicted"/>
<name>A0ABD3BMW4_9LAMI</name>
<dbReference type="PANTHER" id="PTHR34468:SF3">
    <property type="entry name" value="OS03G0288900 PROTEIN"/>
    <property type="match status" value="1"/>
</dbReference>
<comment type="caution">
    <text evidence="2">The sequence shown here is derived from an EMBL/GenBank/DDBJ whole genome shotgun (WGS) entry which is preliminary data.</text>
</comment>
<keyword evidence="3" id="KW-1185">Reference proteome</keyword>
<accession>A0ABD3BMW4</accession>
<feature type="compositionally biased region" description="Polar residues" evidence="1">
    <location>
        <begin position="76"/>
        <end position="92"/>
    </location>
</feature>
<evidence type="ECO:0000256" key="1">
    <source>
        <dbReference type="SAM" id="MobiDB-lite"/>
    </source>
</evidence>
<dbReference type="PANTHER" id="PTHR34468">
    <property type="entry name" value="MICROTUBULE-ASSOCIATED FUTSCH-LIKE PROTEIN"/>
    <property type="match status" value="1"/>
</dbReference>
<reference evidence="3" key="1">
    <citation type="journal article" date="2024" name="IScience">
        <title>Strigolactones Initiate the Formation of Haustorium-like Structures in Castilleja.</title>
        <authorList>
            <person name="Buerger M."/>
            <person name="Peterson D."/>
            <person name="Chory J."/>
        </authorList>
    </citation>
    <scope>NUCLEOTIDE SEQUENCE [LARGE SCALE GENOMIC DNA]</scope>
</reference>
<feature type="region of interest" description="Disordered" evidence="1">
    <location>
        <begin position="1"/>
        <end position="135"/>
    </location>
</feature>
<gene>
    <name evidence="2" type="ORF">CASFOL_037696</name>
</gene>
<protein>
    <submittedName>
        <fullName evidence="2">Uncharacterized protein</fullName>
    </submittedName>
</protein>
<dbReference type="EMBL" id="JAVIJP010000080">
    <property type="protein sequence ID" value="KAL3618614.1"/>
    <property type="molecule type" value="Genomic_DNA"/>
</dbReference>